<dbReference type="GO" id="GO:0046474">
    <property type="term" value="P:glycerophospholipid biosynthetic process"/>
    <property type="evidence" value="ECO:0007669"/>
    <property type="project" value="TreeGrafter"/>
</dbReference>
<dbReference type="PROSITE" id="PS00379">
    <property type="entry name" value="CDP_ALCOHOL_P_TRANSF"/>
    <property type="match status" value="1"/>
</dbReference>
<comment type="catalytic activity">
    <reaction evidence="14">
        <text>a CDP-1,2-diacyl-sn-glycerol + sn-glycerol 3-phosphate = a 1,2-diacyl-sn-glycero-3-phospho-(1'-sn-glycero-3'-phosphate) + CMP + H(+)</text>
        <dbReference type="Rhea" id="RHEA:12593"/>
        <dbReference type="ChEBI" id="CHEBI:15378"/>
        <dbReference type="ChEBI" id="CHEBI:57597"/>
        <dbReference type="ChEBI" id="CHEBI:58332"/>
        <dbReference type="ChEBI" id="CHEBI:60110"/>
        <dbReference type="ChEBI" id="CHEBI:60377"/>
        <dbReference type="EC" id="2.7.8.5"/>
    </reaction>
</comment>
<dbReference type="PANTHER" id="PTHR14269">
    <property type="entry name" value="CDP-DIACYLGLYCEROL--GLYCEROL-3-PHOSPHATE 3-PHOSPHATIDYLTRANSFERASE-RELATED"/>
    <property type="match status" value="1"/>
</dbReference>
<evidence type="ECO:0000256" key="3">
    <source>
        <dbReference type="ARBA" id="ARBA00010441"/>
    </source>
</evidence>
<evidence type="ECO:0000256" key="15">
    <source>
        <dbReference type="NCBIfam" id="TIGR00560"/>
    </source>
</evidence>
<feature type="transmembrane region" description="Helical" evidence="17">
    <location>
        <begin position="106"/>
        <end position="126"/>
    </location>
</feature>
<dbReference type="Pfam" id="PF01066">
    <property type="entry name" value="CDP-OH_P_transf"/>
    <property type="match status" value="1"/>
</dbReference>
<evidence type="ECO:0000313" key="18">
    <source>
        <dbReference type="EMBL" id="QDT64429.1"/>
    </source>
</evidence>
<comment type="similarity">
    <text evidence="3 16">Belongs to the CDP-alcohol phosphatidyltransferase class-I family.</text>
</comment>
<evidence type="ECO:0000256" key="4">
    <source>
        <dbReference type="ARBA" id="ARBA00013170"/>
    </source>
</evidence>
<dbReference type="InterPro" id="IPR000462">
    <property type="entry name" value="CDP-OH_P_trans"/>
</dbReference>
<feature type="transmembrane region" description="Helical" evidence="17">
    <location>
        <begin position="147"/>
        <end position="165"/>
    </location>
</feature>
<evidence type="ECO:0000256" key="9">
    <source>
        <dbReference type="ARBA" id="ARBA00022989"/>
    </source>
</evidence>
<evidence type="ECO:0000256" key="12">
    <source>
        <dbReference type="ARBA" id="ARBA00023209"/>
    </source>
</evidence>
<dbReference type="Proteomes" id="UP000319976">
    <property type="component" value="Chromosome"/>
</dbReference>
<evidence type="ECO:0000256" key="11">
    <source>
        <dbReference type="ARBA" id="ARBA00023136"/>
    </source>
</evidence>
<reference evidence="18 19" key="1">
    <citation type="submission" date="2019-02" db="EMBL/GenBank/DDBJ databases">
        <title>Deep-cultivation of Planctomycetes and their phenomic and genomic characterization uncovers novel biology.</title>
        <authorList>
            <person name="Wiegand S."/>
            <person name="Jogler M."/>
            <person name="Boedeker C."/>
            <person name="Pinto D."/>
            <person name="Vollmers J."/>
            <person name="Rivas-Marin E."/>
            <person name="Kohn T."/>
            <person name="Peeters S.H."/>
            <person name="Heuer A."/>
            <person name="Rast P."/>
            <person name="Oberbeckmann S."/>
            <person name="Bunk B."/>
            <person name="Jeske O."/>
            <person name="Meyerdierks A."/>
            <person name="Storesund J.E."/>
            <person name="Kallscheuer N."/>
            <person name="Luecker S."/>
            <person name="Lage O.M."/>
            <person name="Pohl T."/>
            <person name="Merkel B.J."/>
            <person name="Hornburger P."/>
            <person name="Mueller R.-W."/>
            <person name="Bruemmer F."/>
            <person name="Labrenz M."/>
            <person name="Spormann A.M."/>
            <person name="Op den Camp H."/>
            <person name="Overmann J."/>
            <person name="Amann R."/>
            <person name="Jetten M.S.M."/>
            <person name="Mascher T."/>
            <person name="Medema M.H."/>
            <person name="Devos D.P."/>
            <person name="Kaster A.-K."/>
            <person name="Ovreas L."/>
            <person name="Rohde M."/>
            <person name="Galperin M.Y."/>
            <person name="Jogler C."/>
        </authorList>
    </citation>
    <scope>NUCLEOTIDE SEQUENCE [LARGE SCALE GENOMIC DNA]</scope>
    <source>
        <strain evidence="18 19">V22</strain>
    </source>
</reference>
<dbReference type="InterPro" id="IPR050324">
    <property type="entry name" value="CDP-alcohol_PTase-I"/>
</dbReference>
<evidence type="ECO:0000313" key="19">
    <source>
        <dbReference type="Proteomes" id="UP000319976"/>
    </source>
</evidence>
<dbReference type="InterPro" id="IPR004570">
    <property type="entry name" value="Phosphatidylglycerol_P_synth"/>
</dbReference>
<dbReference type="NCBIfam" id="TIGR00560">
    <property type="entry name" value="pgsA"/>
    <property type="match status" value="1"/>
</dbReference>
<keyword evidence="10" id="KW-0443">Lipid metabolism</keyword>
<sequence length="208" mass="22702">MSESPDQAAAPKTNPNSWNLPNLITISRLIASFVLFVLMSVTNAWLVCTVLFVVAVITDAIDGYLARKWNQITVLGRILDPFVDKIIVCGSFIFLLAVNIDPDKNSGVTAWMVIIVIGREMFVTGLRSFLEKEGLDFSADVIGKVKMVLQSIAVAVSMTSLSPVFADVAGYILARDLLLWSTAAFTAYSGIAYTARAVKLFRERTADS</sequence>
<proteinExistence type="inferred from homology"/>
<feature type="transmembrane region" description="Helical" evidence="17">
    <location>
        <begin position="44"/>
        <end position="61"/>
    </location>
</feature>
<evidence type="ECO:0000256" key="1">
    <source>
        <dbReference type="ARBA" id="ARBA00004141"/>
    </source>
</evidence>
<keyword evidence="13" id="KW-1208">Phospholipid metabolism</keyword>
<evidence type="ECO:0000256" key="5">
    <source>
        <dbReference type="ARBA" id="ARBA00014944"/>
    </source>
</evidence>
<feature type="transmembrane region" description="Helical" evidence="17">
    <location>
        <begin position="177"/>
        <end position="195"/>
    </location>
</feature>
<evidence type="ECO:0000256" key="14">
    <source>
        <dbReference type="ARBA" id="ARBA00048586"/>
    </source>
</evidence>
<keyword evidence="6" id="KW-0444">Lipid biosynthesis</keyword>
<dbReference type="RefSeq" id="WP_197440026.1">
    <property type="nucleotide sequence ID" value="NZ_CP036316.1"/>
</dbReference>
<dbReference type="GO" id="GO:0016020">
    <property type="term" value="C:membrane"/>
    <property type="evidence" value="ECO:0007669"/>
    <property type="project" value="UniProtKB-SubCell"/>
</dbReference>
<dbReference type="PANTHER" id="PTHR14269:SF62">
    <property type="entry name" value="CDP-DIACYLGLYCEROL--GLYCEROL-3-PHOSPHATE 3-PHOSPHATIDYLTRANSFERASE 1, CHLOROPLASTIC"/>
    <property type="match status" value="1"/>
</dbReference>
<comment type="subcellular location">
    <subcellularLocation>
        <location evidence="1">Membrane</location>
        <topology evidence="1">Multi-pass membrane protein</topology>
    </subcellularLocation>
</comment>
<dbReference type="InterPro" id="IPR043130">
    <property type="entry name" value="CDP-OH_PTrfase_TM_dom"/>
</dbReference>
<name>A0A517T7T2_9PLAN</name>
<organism evidence="18 19">
    <name type="scientific">Calycomorphotria hydatis</name>
    <dbReference type="NCBI Taxonomy" id="2528027"/>
    <lineage>
        <taxon>Bacteria</taxon>
        <taxon>Pseudomonadati</taxon>
        <taxon>Planctomycetota</taxon>
        <taxon>Planctomycetia</taxon>
        <taxon>Planctomycetales</taxon>
        <taxon>Planctomycetaceae</taxon>
        <taxon>Calycomorphotria</taxon>
    </lineage>
</organism>
<accession>A0A517T7T2</accession>
<keyword evidence="19" id="KW-1185">Reference proteome</keyword>
<keyword evidence="11 17" id="KW-0472">Membrane</keyword>
<feature type="transmembrane region" description="Helical" evidence="17">
    <location>
        <begin position="82"/>
        <end position="100"/>
    </location>
</feature>
<comment type="pathway">
    <text evidence="2">Phospholipid metabolism; phosphatidylglycerol biosynthesis; phosphatidylglycerol from CDP-diacylglycerol: step 1/2.</text>
</comment>
<evidence type="ECO:0000256" key="6">
    <source>
        <dbReference type="ARBA" id="ARBA00022516"/>
    </source>
</evidence>
<gene>
    <name evidence="18" type="primary">pgsA</name>
    <name evidence="18" type="ORF">V22_16630</name>
</gene>
<dbReference type="AlphaFoldDB" id="A0A517T7T2"/>
<evidence type="ECO:0000256" key="10">
    <source>
        <dbReference type="ARBA" id="ARBA00023098"/>
    </source>
</evidence>
<evidence type="ECO:0000256" key="13">
    <source>
        <dbReference type="ARBA" id="ARBA00023264"/>
    </source>
</evidence>
<dbReference type="InterPro" id="IPR048254">
    <property type="entry name" value="CDP_ALCOHOL_P_TRANSF_CS"/>
</dbReference>
<dbReference type="KEGG" id="chya:V22_16630"/>
<keyword evidence="12" id="KW-0594">Phospholipid biosynthesis</keyword>
<evidence type="ECO:0000256" key="2">
    <source>
        <dbReference type="ARBA" id="ARBA00005042"/>
    </source>
</evidence>
<keyword evidence="9 17" id="KW-1133">Transmembrane helix</keyword>
<dbReference type="EC" id="2.7.8.5" evidence="4 15"/>
<keyword evidence="7 16" id="KW-0808">Transferase</keyword>
<evidence type="ECO:0000256" key="8">
    <source>
        <dbReference type="ARBA" id="ARBA00022692"/>
    </source>
</evidence>
<protein>
    <recommendedName>
        <fullName evidence="5 15">CDP-diacylglycerol--glycerol-3-phosphate 3-phosphatidyltransferase</fullName>
        <ecNumber evidence="4 15">2.7.8.5</ecNumber>
    </recommendedName>
</protein>
<evidence type="ECO:0000256" key="7">
    <source>
        <dbReference type="ARBA" id="ARBA00022679"/>
    </source>
</evidence>
<dbReference type="GO" id="GO:0008444">
    <property type="term" value="F:CDP-diacylglycerol-glycerol-3-phosphate 3-phosphatidyltransferase activity"/>
    <property type="evidence" value="ECO:0007669"/>
    <property type="project" value="UniProtKB-UniRule"/>
</dbReference>
<keyword evidence="8 17" id="KW-0812">Transmembrane</keyword>
<dbReference type="Gene3D" id="1.20.120.1760">
    <property type="match status" value="1"/>
</dbReference>
<dbReference type="PIRSF" id="PIRSF000847">
    <property type="entry name" value="Phos_ph_gly_syn"/>
    <property type="match status" value="1"/>
</dbReference>
<evidence type="ECO:0000256" key="17">
    <source>
        <dbReference type="SAM" id="Phobius"/>
    </source>
</evidence>
<dbReference type="EMBL" id="CP036316">
    <property type="protein sequence ID" value="QDT64429.1"/>
    <property type="molecule type" value="Genomic_DNA"/>
</dbReference>
<evidence type="ECO:0000256" key="16">
    <source>
        <dbReference type="RuleBase" id="RU003750"/>
    </source>
</evidence>